<organism evidence="1 2">
    <name type="scientific">Batrachochytrium dendrobatidis (strain JAM81 / FGSC 10211)</name>
    <name type="common">Frog chytrid fungus</name>
    <dbReference type="NCBI Taxonomy" id="684364"/>
    <lineage>
        <taxon>Eukaryota</taxon>
        <taxon>Fungi</taxon>
        <taxon>Fungi incertae sedis</taxon>
        <taxon>Chytridiomycota</taxon>
        <taxon>Chytridiomycota incertae sedis</taxon>
        <taxon>Chytridiomycetes</taxon>
        <taxon>Rhizophydiales</taxon>
        <taxon>Rhizophydiales incertae sedis</taxon>
        <taxon>Batrachochytrium</taxon>
    </lineage>
</organism>
<dbReference type="EMBL" id="GL882879">
    <property type="protein sequence ID" value="EGF82946.1"/>
    <property type="molecule type" value="Genomic_DNA"/>
</dbReference>
<evidence type="ECO:0000313" key="1">
    <source>
        <dbReference type="EMBL" id="EGF82946.1"/>
    </source>
</evidence>
<sequence length="458" mass="54172">MAHGPSEENLHLMLHRQNITLHASSVERVKLWGNTIMGYRKKRLAAQNEKARILEEERLKVDAEWAKLREMERQNAIQRARQLQQSDQPRVRALHSQLLLSNVLQERDKQKEYKKRRDMAQKIHDAADVLAMRLTLLDDIEKDKIKAQKEVVCRYEFADQIRKEINQKSEERKIARQMDCDYYSHVYKDIERETKEKSILEHAIKMQAEKDRCSALAEMTKEKKEAKLIEIKSADKLAMDNQNFNSKKNYHAIMKKEHEKLLAQQRDARFEKVSKIPMQLDREADEKRLAYILKSSHAKDNEDCVRQDAERAKHERHRKEQREFLDQHRRHVQDLKIKDKLIAQQDQKDLQERYEEYVHEMAKQSEAKNQAMQTLNASQAIQIESNRIAAAKIAKQNALIDSELIAARQTEDDEFDAYASKLVQEWRNAGKNVSPIEKSLEKERKGYSRLRRAVVKDY</sequence>
<evidence type="ECO:0008006" key="3">
    <source>
        <dbReference type="Google" id="ProtNLM"/>
    </source>
</evidence>
<dbReference type="OrthoDB" id="331765at2759"/>
<dbReference type="AlphaFoldDB" id="F4NRM1"/>
<dbReference type="HOGENOM" id="CLU_597143_0_0_1"/>
<evidence type="ECO:0000313" key="2">
    <source>
        <dbReference type="Proteomes" id="UP000007241"/>
    </source>
</evidence>
<dbReference type="InParanoid" id="F4NRM1"/>
<dbReference type="STRING" id="684364.F4NRM1"/>
<proteinExistence type="predicted"/>
<protein>
    <recommendedName>
        <fullName evidence="3">Trichohyalin-plectin-homology domain-containing protein</fullName>
    </recommendedName>
</protein>
<dbReference type="OMA" id="NWGNTID"/>
<dbReference type="GeneID" id="18242156"/>
<accession>F4NRM1</accession>
<reference evidence="1 2" key="1">
    <citation type="submission" date="2009-12" db="EMBL/GenBank/DDBJ databases">
        <title>The draft genome of Batrachochytrium dendrobatidis.</title>
        <authorList>
            <consortium name="US DOE Joint Genome Institute (JGI-PGF)"/>
            <person name="Kuo A."/>
            <person name="Salamov A."/>
            <person name="Schmutz J."/>
            <person name="Lucas S."/>
            <person name="Pitluck S."/>
            <person name="Rosenblum E."/>
            <person name="Stajich J."/>
            <person name="Eisen M."/>
            <person name="Grigoriev I.V."/>
        </authorList>
    </citation>
    <scope>NUCLEOTIDE SEQUENCE [LARGE SCALE GENOMIC DNA]</scope>
    <source>
        <strain evidence="2">JAM81 / FGSC 10211</strain>
    </source>
</reference>
<name>F4NRM1_BATDJ</name>
<gene>
    <name evidence="1" type="ORF">BATDEDRAFT_85669</name>
</gene>
<keyword evidence="2" id="KW-1185">Reference proteome</keyword>
<dbReference type="RefSeq" id="XP_006675920.1">
    <property type="nucleotide sequence ID" value="XM_006675857.1"/>
</dbReference>
<dbReference type="PANTHER" id="PTHR28663:SF1">
    <property type="entry name" value="CILIA- AND FLAGELLA- ASSOCIATED PROTEIN 210"/>
    <property type="match status" value="1"/>
</dbReference>
<dbReference type="Proteomes" id="UP000007241">
    <property type="component" value="Unassembled WGS sequence"/>
</dbReference>
<dbReference type="PANTHER" id="PTHR28663">
    <property type="entry name" value="COILED-COIL DOMAIN-CONTAINING PROTEIN 173"/>
    <property type="match status" value="1"/>
</dbReference>
<dbReference type="InterPro" id="IPR039986">
    <property type="entry name" value="CFAP210"/>
</dbReference>